<dbReference type="Proteomes" id="UP000550729">
    <property type="component" value="Unassembled WGS sequence"/>
</dbReference>
<evidence type="ECO:0008006" key="5">
    <source>
        <dbReference type="Google" id="ProtNLM"/>
    </source>
</evidence>
<dbReference type="InterPro" id="IPR019494">
    <property type="entry name" value="FIST_C"/>
</dbReference>
<dbReference type="Pfam" id="PF08495">
    <property type="entry name" value="FIST"/>
    <property type="match status" value="1"/>
</dbReference>
<evidence type="ECO:0000313" key="4">
    <source>
        <dbReference type="Proteomes" id="UP000550729"/>
    </source>
</evidence>
<gene>
    <name evidence="3" type="ORF">HH308_20905</name>
</gene>
<comment type="caution">
    <text evidence="3">The sequence shown here is derived from an EMBL/GenBank/DDBJ whole genome shotgun (WGS) entry which is preliminary data.</text>
</comment>
<dbReference type="SMART" id="SM00897">
    <property type="entry name" value="FIST"/>
    <property type="match status" value="1"/>
</dbReference>
<dbReference type="EMBL" id="JABBNB010000025">
    <property type="protein sequence ID" value="NMO03679.1"/>
    <property type="molecule type" value="Genomic_DNA"/>
</dbReference>
<dbReference type="AlphaFoldDB" id="A0A848KZ68"/>
<keyword evidence="4" id="KW-1185">Reference proteome</keyword>
<dbReference type="Pfam" id="PF10442">
    <property type="entry name" value="FIST_C"/>
    <property type="match status" value="1"/>
</dbReference>
<dbReference type="InterPro" id="IPR013702">
    <property type="entry name" value="FIST_domain_N"/>
</dbReference>
<reference evidence="3 4" key="1">
    <citation type="submission" date="2020-04" db="EMBL/GenBank/DDBJ databases">
        <title>Gordonia sp. nov. TBRC 11910.</title>
        <authorList>
            <person name="Suriyachadkun C."/>
        </authorList>
    </citation>
    <scope>NUCLEOTIDE SEQUENCE [LARGE SCALE GENOMIC DNA]</scope>
    <source>
        <strain evidence="3 4">TBRC 11910</strain>
    </source>
</reference>
<dbReference type="PANTHER" id="PTHR40252">
    <property type="entry name" value="BLR0328 PROTEIN"/>
    <property type="match status" value="1"/>
</dbReference>
<feature type="domain" description="FIST C-domain" evidence="2">
    <location>
        <begin position="235"/>
        <end position="375"/>
    </location>
</feature>
<evidence type="ECO:0000259" key="2">
    <source>
        <dbReference type="SMART" id="SM01204"/>
    </source>
</evidence>
<accession>A0A848KZ68</accession>
<feature type="domain" description="FIST" evidence="1">
    <location>
        <begin position="35"/>
        <end position="234"/>
    </location>
</feature>
<evidence type="ECO:0000313" key="3">
    <source>
        <dbReference type="EMBL" id="NMO03679.1"/>
    </source>
</evidence>
<name>A0A848KZ68_9ACTN</name>
<protein>
    <recommendedName>
        <fullName evidence="5">FIST N domain protein</fullName>
    </recommendedName>
</protein>
<dbReference type="RefSeq" id="WP_170196178.1">
    <property type="nucleotide sequence ID" value="NZ_JABBNB010000025.1"/>
</dbReference>
<evidence type="ECO:0000259" key="1">
    <source>
        <dbReference type="SMART" id="SM00897"/>
    </source>
</evidence>
<proteinExistence type="predicted"/>
<dbReference type="PANTHER" id="PTHR40252:SF2">
    <property type="entry name" value="BLR0328 PROTEIN"/>
    <property type="match status" value="1"/>
</dbReference>
<organism evidence="3 4">
    <name type="scientific">Gordonia asplenii</name>
    <dbReference type="NCBI Taxonomy" id="2725283"/>
    <lineage>
        <taxon>Bacteria</taxon>
        <taxon>Bacillati</taxon>
        <taxon>Actinomycetota</taxon>
        <taxon>Actinomycetes</taxon>
        <taxon>Mycobacteriales</taxon>
        <taxon>Gordoniaceae</taxon>
        <taxon>Gordonia</taxon>
    </lineage>
</organism>
<dbReference type="SMART" id="SM01204">
    <property type="entry name" value="FIST_C"/>
    <property type="match status" value="1"/>
</dbReference>
<sequence>MTDQVVAGIGASVDSDSFSAGVAAGSAAIAALSGRPAALVVVYASATIDPHQLLAGVRSRSGAAQVVGATSSGQFHRGEMTAPGAGVTVVALSAGPYRFGVASVTDIDADTFESGRALARNARRAVGEPRRPDAAFVLLSDGLSADQATLLAGVHHVAGSTVPVVGGCAADDRNMAQTLVFHNDSVLANGAVGMWIDSPRPLRVVVAHGWQPVGSPMLVTRSDGTTVTEIDGEPALEVLARLLPERPITETLRYGPGGNPPRSQAIGVIEPGGGTAIRGIYLDDADRIRTFSPLPPYSAIQVVTASADELLGVVAQVAHDALADRPDAGVILSFSCVARLDVLGDDGAAECRLFQEAARDVPTAGFYTYGEFARTHSVAGYHNATLVALAL</sequence>